<keyword evidence="2" id="KW-0812">Transmembrane</keyword>
<keyword evidence="2" id="KW-1133">Transmembrane helix</keyword>
<gene>
    <name evidence="4" type="ORF">SAMN05421806_110171</name>
</gene>
<feature type="compositionally biased region" description="Polar residues" evidence="1">
    <location>
        <begin position="1"/>
        <end position="10"/>
    </location>
</feature>
<feature type="compositionally biased region" description="Low complexity" evidence="1">
    <location>
        <begin position="20"/>
        <end position="32"/>
    </location>
</feature>
<dbReference type="STRING" id="417292.SAMN05421806_110171"/>
<feature type="transmembrane region" description="Helical" evidence="2">
    <location>
        <begin position="155"/>
        <end position="172"/>
    </location>
</feature>
<feature type="transmembrane region" description="Helical" evidence="2">
    <location>
        <begin position="226"/>
        <end position="241"/>
    </location>
</feature>
<feature type="region of interest" description="Disordered" evidence="1">
    <location>
        <begin position="1"/>
        <end position="45"/>
    </location>
</feature>
<dbReference type="InterPro" id="IPR058983">
    <property type="entry name" value="AftB_C"/>
</dbReference>
<feature type="transmembrane region" description="Helical" evidence="2">
    <location>
        <begin position="292"/>
        <end position="315"/>
    </location>
</feature>
<feature type="domain" description="Terminal beta-(1-&gt;2)-arabinofuranosyltransferase C-terminal" evidence="3">
    <location>
        <begin position="477"/>
        <end position="595"/>
    </location>
</feature>
<reference evidence="4 5" key="1">
    <citation type="submission" date="2016-10" db="EMBL/GenBank/DDBJ databases">
        <authorList>
            <person name="de Groot N.N."/>
        </authorList>
    </citation>
    <scope>NUCLEOTIDE SEQUENCE [LARGE SCALE GENOMIC DNA]</scope>
    <source>
        <strain evidence="4 5">CGMCC 4.5727</strain>
    </source>
</reference>
<accession>A0A1G9E047</accession>
<feature type="transmembrane region" description="Helical" evidence="2">
    <location>
        <begin position="378"/>
        <end position="396"/>
    </location>
</feature>
<evidence type="ECO:0000313" key="5">
    <source>
        <dbReference type="Proteomes" id="UP000199155"/>
    </source>
</evidence>
<feature type="transmembrane region" description="Helical" evidence="2">
    <location>
        <begin position="327"/>
        <end position="346"/>
    </location>
</feature>
<protein>
    <submittedName>
        <fullName evidence="4">Arabinofuranosyltransferase</fullName>
    </submittedName>
</protein>
<evidence type="ECO:0000256" key="1">
    <source>
        <dbReference type="SAM" id="MobiDB-lite"/>
    </source>
</evidence>
<dbReference type="AlphaFoldDB" id="A0A1G9E047"/>
<keyword evidence="5" id="KW-1185">Reference proteome</keyword>
<keyword evidence="4" id="KW-0808">Transferase</keyword>
<feature type="transmembrane region" description="Helical" evidence="2">
    <location>
        <begin position="125"/>
        <end position="143"/>
    </location>
</feature>
<organism evidence="4 5">
    <name type="scientific">Streptomyces indicus</name>
    <dbReference type="NCBI Taxonomy" id="417292"/>
    <lineage>
        <taxon>Bacteria</taxon>
        <taxon>Bacillati</taxon>
        <taxon>Actinomycetota</taxon>
        <taxon>Actinomycetes</taxon>
        <taxon>Kitasatosporales</taxon>
        <taxon>Streptomycetaceae</taxon>
        <taxon>Streptomyces</taxon>
    </lineage>
</organism>
<feature type="transmembrane region" description="Helical" evidence="2">
    <location>
        <begin position="50"/>
        <end position="68"/>
    </location>
</feature>
<dbReference type="EMBL" id="FNFF01000010">
    <property type="protein sequence ID" value="SDK69476.1"/>
    <property type="molecule type" value="Genomic_DNA"/>
</dbReference>
<evidence type="ECO:0000313" key="4">
    <source>
        <dbReference type="EMBL" id="SDK69476.1"/>
    </source>
</evidence>
<feature type="transmembrane region" description="Helical" evidence="2">
    <location>
        <begin position="352"/>
        <end position="371"/>
    </location>
</feature>
<proteinExistence type="predicted"/>
<dbReference type="GO" id="GO:0016740">
    <property type="term" value="F:transferase activity"/>
    <property type="evidence" value="ECO:0007669"/>
    <property type="project" value="UniProtKB-KW"/>
</dbReference>
<dbReference type="Pfam" id="PF26371">
    <property type="entry name" value="AftB_C"/>
    <property type="match status" value="1"/>
</dbReference>
<keyword evidence="2" id="KW-0472">Membrane</keyword>
<feature type="transmembrane region" description="Helical" evidence="2">
    <location>
        <begin position="248"/>
        <end position="272"/>
    </location>
</feature>
<sequence>MNPVRTSPVSSPAGPRDEAAGPVRTPAVPAARRPAEPAPEPSRTRGHRHWSLLLVVVLPAVAIGLLGHHRRWVGDDALIYTRAVRQILAGNGPVLNLGERAESSTGTLWQWLVALGGLLTSADPALVAVALGLVTTVAGWLLAGDAARRLFPGRARLLPVGALVLLPVPAVWDYATSGLETGLATCWLAACWWLLVRAYRSTSPSYAQLLCTAVVFGLGPLVRPDLALVTGVFLVVGYALLRPRPRRALGLGAAALALPLAYEIFRAGYYGVLVPLPGLTKEASQAVWLRGLAYAWNFVGPYHLWTPALLLLALLPLARKAAASRRALLLAAAPVVSGLLCLVYVVRVGGDFMHARMLLPGLFLVLLPLWALPLSRRVAATAGGLGVWACCCLLLWRAPAESAHFQVYDQHLGYQRITGVRHPTEQRDHRVAGNPYDAQVRRAAAGGRPTLVIETGFNRSYRLLPLSERFGAPVAGTRVMLGHGGLVVPLDGLAVDPQGLSYPLAAHVERTRIGKAGHDKRLPEAWIIADYTDPGTALPPGVDASAVAAARRALSCGPLAELQDSVRAPLTFDRFLRNLTGSWQRTSFRFPADPHEAEAALCPRR</sequence>
<dbReference type="Proteomes" id="UP000199155">
    <property type="component" value="Unassembled WGS sequence"/>
</dbReference>
<evidence type="ECO:0000259" key="3">
    <source>
        <dbReference type="Pfam" id="PF26371"/>
    </source>
</evidence>
<evidence type="ECO:0000256" key="2">
    <source>
        <dbReference type="SAM" id="Phobius"/>
    </source>
</evidence>
<name>A0A1G9E047_9ACTN</name>